<comment type="subcellular location">
    <subcellularLocation>
        <location evidence="1">Cell inner membrane</location>
        <topology evidence="1">Multi-pass membrane protein</topology>
    </subcellularLocation>
</comment>
<dbReference type="GO" id="GO:0042910">
    <property type="term" value="F:xenobiotic transmembrane transporter activity"/>
    <property type="evidence" value="ECO:0007669"/>
    <property type="project" value="InterPro"/>
</dbReference>
<dbReference type="AlphaFoldDB" id="A0A315ERR0"/>
<evidence type="ECO:0000256" key="10">
    <source>
        <dbReference type="SAM" id="Phobius"/>
    </source>
</evidence>
<name>A0A315ERR0_9BURK</name>
<feature type="transmembrane region" description="Helical" evidence="10">
    <location>
        <begin position="385"/>
        <end position="404"/>
    </location>
</feature>
<feature type="transmembrane region" description="Helical" evidence="10">
    <location>
        <begin position="124"/>
        <end position="143"/>
    </location>
</feature>
<keyword evidence="3" id="KW-0050">Antiport</keyword>
<keyword evidence="7" id="KW-0406">Ion transport</keyword>
<keyword evidence="4" id="KW-1003">Cell membrane</keyword>
<dbReference type="PIRSF" id="PIRSF006603">
    <property type="entry name" value="DinF"/>
    <property type="match status" value="1"/>
</dbReference>
<dbReference type="InterPro" id="IPR050222">
    <property type="entry name" value="MATE_MdtK"/>
</dbReference>
<feature type="transmembrane region" description="Helical" evidence="10">
    <location>
        <begin position="155"/>
        <end position="179"/>
    </location>
</feature>
<evidence type="ECO:0000313" key="12">
    <source>
        <dbReference type="Proteomes" id="UP000251341"/>
    </source>
</evidence>
<dbReference type="EMBL" id="NESP01000001">
    <property type="protein sequence ID" value="PUE60443.1"/>
    <property type="molecule type" value="Genomic_DNA"/>
</dbReference>
<evidence type="ECO:0000256" key="2">
    <source>
        <dbReference type="ARBA" id="ARBA00022448"/>
    </source>
</evidence>
<dbReference type="PANTHER" id="PTHR43298">
    <property type="entry name" value="MULTIDRUG RESISTANCE PROTEIN NORM-RELATED"/>
    <property type="match status" value="1"/>
</dbReference>
<reference evidence="11 12" key="1">
    <citation type="submission" date="2017-04" db="EMBL/GenBank/DDBJ databases">
        <title>Unexpected and diverse lifestyles within the genus Limnohabitans.</title>
        <authorList>
            <person name="Kasalicky V."/>
            <person name="Mehrshad M."/>
            <person name="Andrei S.-A."/>
            <person name="Salcher M."/>
            <person name="Kratochvilova H."/>
            <person name="Simek K."/>
            <person name="Ghai R."/>
        </authorList>
    </citation>
    <scope>NUCLEOTIDE SEQUENCE [LARGE SCALE GENOMIC DNA]</scope>
    <source>
        <strain evidence="11 12">MWH-C5</strain>
    </source>
</reference>
<dbReference type="Pfam" id="PF01554">
    <property type="entry name" value="MatE"/>
    <property type="match status" value="2"/>
</dbReference>
<dbReference type="InterPro" id="IPR002528">
    <property type="entry name" value="MATE_fam"/>
</dbReference>
<gene>
    <name evidence="11" type="ORF">B9Z44_13205</name>
</gene>
<dbReference type="RefSeq" id="WP_108360086.1">
    <property type="nucleotide sequence ID" value="NZ_NESP01000001.1"/>
</dbReference>
<feature type="transmembrane region" description="Helical" evidence="10">
    <location>
        <begin position="350"/>
        <end position="373"/>
    </location>
</feature>
<feature type="transmembrane region" description="Helical" evidence="10">
    <location>
        <begin position="185"/>
        <end position="209"/>
    </location>
</feature>
<keyword evidence="12" id="KW-1185">Reference proteome</keyword>
<feature type="transmembrane region" description="Helical" evidence="10">
    <location>
        <begin position="12"/>
        <end position="34"/>
    </location>
</feature>
<feature type="transmembrane region" description="Helical" evidence="10">
    <location>
        <begin position="311"/>
        <end position="330"/>
    </location>
</feature>
<evidence type="ECO:0000256" key="3">
    <source>
        <dbReference type="ARBA" id="ARBA00022449"/>
    </source>
</evidence>
<keyword evidence="6 10" id="KW-1133">Transmembrane helix</keyword>
<dbReference type="NCBIfam" id="TIGR00797">
    <property type="entry name" value="matE"/>
    <property type="match status" value="1"/>
</dbReference>
<proteinExistence type="predicted"/>
<sequence>MSTERATIMRHAGTVMVGQLAVMAFSITDTLVAGHFADTALAALAVAAATYVTVHISLMGMLQALLPVWAELHGAQRHAEVGRSVRQALYLCAFTAAIGMWALFCPGPLLNWTQVPSDLQEEVRGYLNIVAFGLPASLLFRMYSTLNQSLGKPKLVTWVQVGALAVKVPLSIALVLGIPGVLPPLGLAGCAWATLAVMLMMLGLALWLLRTQDFYKPYRIWAPMESPHATTLLRFVRLGLPSGLAIGVEVTSFTLMSLFIARLGVVATASHQIVSNMTAVLYMVPLSLSIASSSRVSYWIGAGQIHRARHALRAGLGLILLLGLGLAALIGWQREAIASLYTQSPEVATLAATLLLWLMIYHVADAVQVFTVFTLRCYGITVLPLITYTVLLWGLGLAGGYEVAYGADIDLSGLPWLAPQSPIAFWQTGSLALYVTVAVLLPVLWRAAYRQPKTHTPDIA</sequence>
<evidence type="ECO:0000256" key="1">
    <source>
        <dbReference type="ARBA" id="ARBA00004429"/>
    </source>
</evidence>
<organism evidence="11 12">
    <name type="scientific">Limnohabitans curvus</name>
    <dbReference type="NCBI Taxonomy" id="323423"/>
    <lineage>
        <taxon>Bacteria</taxon>
        <taxon>Pseudomonadati</taxon>
        <taxon>Pseudomonadota</taxon>
        <taxon>Betaproteobacteria</taxon>
        <taxon>Burkholderiales</taxon>
        <taxon>Comamonadaceae</taxon>
        <taxon>Limnohabitans</taxon>
    </lineage>
</organism>
<feature type="transmembrane region" description="Helical" evidence="10">
    <location>
        <begin position="238"/>
        <end position="261"/>
    </location>
</feature>
<dbReference type="GO" id="GO:0015297">
    <property type="term" value="F:antiporter activity"/>
    <property type="evidence" value="ECO:0007669"/>
    <property type="project" value="UniProtKB-KW"/>
</dbReference>
<dbReference type="Proteomes" id="UP000251341">
    <property type="component" value="Unassembled WGS sequence"/>
</dbReference>
<comment type="caution">
    <text evidence="11">The sequence shown here is derived from an EMBL/GenBank/DDBJ whole genome shotgun (WGS) entry which is preliminary data.</text>
</comment>
<feature type="transmembrane region" description="Helical" evidence="10">
    <location>
        <begin position="424"/>
        <end position="445"/>
    </location>
</feature>
<evidence type="ECO:0000256" key="9">
    <source>
        <dbReference type="ARBA" id="ARBA00031636"/>
    </source>
</evidence>
<feature type="transmembrane region" description="Helical" evidence="10">
    <location>
        <begin position="40"/>
        <end position="66"/>
    </location>
</feature>
<dbReference type="GO" id="GO:0005886">
    <property type="term" value="C:plasma membrane"/>
    <property type="evidence" value="ECO:0007669"/>
    <property type="project" value="UniProtKB-SubCell"/>
</dbReference>
<dbReference type="GO" id="GO:0006811">
    <property type="term" value="P:monoatomic ion transport"/>
    <property type="evidence" value="ECO:0007669"/>
    <property type="project" value="UniProtKB-KW"/>
</dbReference>
<accession>A0A315ERR0</accession>
<evidence type="ECO:0000256" key="5">
    <source>
        <dbReference type="ARBA" id="ARBA00022692"/>
    </source>
</evidence>
<evidence type="ECO:0000256" key="8">
    <source>
        <dbReference type="ARBA" id="ARBA00023136"/>
    </source>
</evidence>
<evidence type="ECO:0000313" key="11">
    <source>
        <dbReference type="EMBL" id="PUE60443.1"/>
    </source>
</evidence>
<keyword evidence="8 10" id="KW-0472">Membrane</keyword>
<dbReference type="InterPro" id="IPR048279">
    <property type="entry name" value="MdtK-like"/>
</dbReference>
<keyword evidence="2" id="KW-0813">Transport</keyword>
<dbReference type="PANTHER" id="PTHR43298:SF2">
    <property type="entry name" value="FMN_FAD EXPORTER YEEO-RELATED"/>
    <property type="match status" value="1"/>
</dbReference>
<evidence type="ECO:0000256" key="6">
    <source>
        <dbReference type="ARBA" id="ARBA00022989"/>
    </source>
</evidence>
<evidence type="ECO:0000256" key="7">
    <source>
        <dbReference type="ARBA" id="ARBA00023065"/>
    </source>
</evidence>
<protein>
    <recommendedName>
        <fullName evidence="9">Multidrug-efflux transporter</fullName>
    </recommendedName>
</protein>
<keyword evidence="5 10" id="KW-0812">Transmembrane</keyword>
<feature type="transmembrane region" description="Helical" evidence="10">
    <location>
        <begin position="87"/>
        <end position="104"/>
    </location>
</feature>
<evidence type="ECO:0000256" key="4">
    <source>
        <dbReference type="ARBA" id="ARBA00022475"/>
    </source>
</evidence>